<protein>
    <recommendedName>
        <fullName evidence="2">CBU-0592-like domain-containing protein</fullName>
    </recommendedName>
</protein>
<proteinExistence type="predicted"/>
<evidence type="ECO:0000256" key="1">
    <source>
        <dbReference type="SAM" id="Phobius"/>
    </source>
</evidence>
<evidence type="ECO:0000313" key="4">
    <source>
        <dbReference type="Proteomes" id="UP001595956"/>
    </source>
</evidence>
<keyword evidence="4" id="KW-1185">Reference proteome</keyword>
<sequence length="92" mass="9358">MFEQIIQVAGSLLILVAFVAAQKGRMGTSSVPYLALNLVGSAVLAVLAALHLQYGFLLLEGVWACVSAAGLVAVLRGRTPVGAHGAIDAGGR</sequence>
<evidence type="ECO:0000313" key="3">
    <source>
        <dbReference type="EMBL" id="MFC5495058.1"/>
    </source>
</evidence>
<dbReference type="RefSeq" id="WP_345173919.1">
    <property type="nucleotide sequence ID" value="NZ_BAABFQ010000005.1"/>
</dbReference>
<dbReference type="Proteomes" id="UP001595956">
    <property type="component" value="Unassembled WGS sequence"/>
</dbReference>
<organism evidence="3 4">
    <name type="scientific">Nocardioides caricicola</name>
    <dbReference type="NCBI Taxonomy" id="634770"/>
    <lineage>
        <taxon>Bacteria</taxon>
        <taxon>Bacillati</taxon>
        <taxon>Actinomycetota</taxon>
        <taxon>Actinomycetes</taxon>
        <taxon>Propionibacteriales</taxon>
        <taxon>Nocardioidaceae</taxon>
        <taxon>Nocardioides</taxon>
    </lineage>
</organism>
<feature type="domain" description="CBU-0592-like" evidence="2">
    <location>
        <begin position="4"/>
        <end position="78"/>
    </location>
</feature>
<gene>
    <name evidence="3" type="ORF">ACFPKY_18245</name>
</gene>
<dbReference type="InterPro" id="IPR058058">
    <property type="entry name" value="CBU_0592-like"/>
</dbReference>
<dbReference type="Pfam" id="PF26604">
    <property type="entry name" value="CBU_0592"/>
    <property type="match status" value="1"/>
</dbReference>
<dbReference type="NCBIfam" id="NF047864">
    <property type="entry name" value="CBU_0592_membra"/>
    <property type="match status" value="1"/>
</dbReference>
<evidence type="ECO:0000259" key="2">
    <source>
        <dbReference type="Pfam" id="PF26604"/>
    </source>
</evidence>
<keyword evidence="1" id="KW-1133">Transmembrane helix</keyword>
<feature type="transmembrane region" description="Helical" evidence="1">
    <location>
        <begin position="57"/>
        <end position="75"/>
    </location>
</feature>
<reference evidence="4" key="1">
    <citation type="journal article" date="2019" name="Int. J. Syst. Evol. Microbiol.">
        <title>The Global Catalogue of Microorganisms (GCM) 10K type strain sequencing project: providing services to taxonomists for standard genome sequencing and annotation.</title>
        <authorList>
            <consortium name="The Broad Institute Genomics Platform"/>
            <consortium name="The Broad Institute Genome Sequencing Center for Infectious Disease"/>
            <person name="Wu L."/>
            <person name="Ma J."/>
        </authorList>
    </citation>
    <scope>NUCLEOTIDE SEQUENCE [LARGE SCALE GENOMIC DNA]</scope>
    <source>
        <strain evidence="4">KACC 13778</strain>
    </source>
</reference>
<comment type="caution">
    <text evidence="3">The sequence shown here is derived from an EMBL/GenBank/DDBJ whole genome shotgun (WGS) entry which is preliminary data.</text>
</comment>
<dbReference type="EMBL" id="JBHSMD010000006">
    <property type="protein sequence ID" value="MFC5495058.1"/>
    <property type="molecule type" value="Genomic_DNA"/>
</dbReference>
<name>A0ABW0N6A3_9ACTN</name>
<accession>A0ABW0N6A3</accession>
<keyword evidence="1" id="KW-0472">Membrane</keyword>
<keyword evidence="1" id="KW-0812">Transmembrane</keyword>
<feature type="transmembrane region" description="Helical" evidence="1">
    <location>
        <begin position="31"/>
        <end position="50"/>
    </location>
</feature>